<dbReference type="Proteomes" id="UP000280726">
    <property type="component" value="Unassembled WGS sequence"/>
</dbReference>
<sequence>MSSTDQHPEPDGRPADDTTRVHPPADDSTRVHPPADGDGVRTPAEPGTRREDTETTATRRQGFLGLHGDGAASPAAPTGRRDAAPAARPPEPRERAVGRDPLLDGATETRPRSRAAAHGWALLLTLVLAPVAWYLVTDAGARLTLGADNQWQAGEITNPAALVELAAGLVVTAALLLAARWSSLGATAVGAVVLVLALAAVALPAQATSFLDTLSGTLGALGSLGDNATFHLDNDVSTGRLALYGLGLLLVGVVSHGARRLGRREERLRPPR</sequence>
<comment type="caution">
    <text evidence="3">The sequence shown here is derived from an EMBL/GenBank/DDBJ whole genome shotgun (WGS) entry which is preliminary data.</text>
</comment>
<feature type="transmembrane region" description="Helical" evidence="2">
    <location>
        <begin position="241"/>
        <end position="262"/>
    </location>
</feature>
<dbReference type="RefSeq" id="WP_123916518.1">
    <property type="nucleotide sequence ID" value="NZ_RKRA01000001.1"/>
</dbReference>
<organism evidence="3 4">
    <name type="scientific">Georgenia muralis</name>
    <dbReference type="NCBI Taxonomy" id="154117"/>
    <lineage>
        <taxon>Bacteria</taxon>
        <taxon>Bacillati</taxon>
        <taxon>Actinomycetota</taxon>
        <taxon>Actinomycetes</taxon>
        <taxon>Micrococcales</taxon>
        <taxon>Bogoriellaceae</taxon>
        <taxon>Georgenia</taxon>
    </lineage>
</organism>
<reference evidence="3 4" key="1">
    <citation type="submission" date="2018-11" db="EMBL/GenBank/DDBJ databases">
        <title>Sequencing the genomes of 1000 actinobacteria strains.</title>
        <authorList>
            <person name="Klenk H.-P."/>
        </authorList>
    </citation>
    <scope>NUCLEOTIDE SEQUENCE [LARGE SCALE GENOMIC DNA]</scope>
    <source>
        <strain evidence="3 4">DSM 14418</strain>
    </source>
</reference>
<proteinExistence type="predicted"/>
<keyword evidence="2" id="KW-1133">Transmembrane helix</keyword>
<feature type="compositionally biased region" description="Basic and acidic residues" evidence="1">
    <location>
        <begin position="90"/>
        <end position="111"/>
    </location>
</feature>
<evidence type="ECO:0000256" key="1">
    <source>
        <dbReference type="SAM" id="MobiDB-lite"/>
    </source>
</evidence>
<dbReference type="EMBL" id="RKRA01000001">
    <property type="protein sequence ID" value="RPF27173.1"/>
    <property type="molecule type" value="Genomic_DNA"/>
</dbReference>
<keyword evidence="4" id="KW-1185">Reference proteome</keyword>
<evidence type="ECO:0000313" key="3">
    <source>
        <dbReference type="EMBL" id="RPF27173.1"/>
    </source>
</evidence>
<dbReference type="AlphaFoldDB" id="A0A3N4Z3W5"/>
<evidence type="ECO:0000256" key="2">
    <source>
        <dbReference type="SAM" id="Phobius"/>
    </source>
</evidence>
<protein>
    <submittedName>
        <fullName evidence="3">Uncharacterized protein</fullName>
    </submittedName>
</protein>
<feature type="transmembrane region" description="Helical" evidence="2">
    <location>
        <begin position="184"/>
        <end position="205"/>
    </location>
</feature>
<feature type="transmembrane region" description="Helical" evidence="2">
    <location>
        <begin position="156"/>
        <end position="177"/>
    </location>
</feature>
<keyword evidence="2" id="KW-0812">Transmembrane</keyword>
<gene>
    <name evidence="3" type="ORF">EDD32_1644</name>
</gene>
<dbReference type="OrthoDB" id="3256579at2"/>
<feature type="region of interest" description="Disordered" evidence="1">
    <location>
        <begin position="1"/>
        <end position="111"/>
    </location>
</feature>
<feature type="compositionally biased region" description="Basic and acidic residues" evidence="1">
    <location>
        <begin position="1"/>
        <end position="39"/>
    </location>
</feature>
<feature type="transmembrane region" description="Helical" evidence="2">
    <location>
        <begin position="119"/>
        <end position="136"/>
    </location>
</feature>
<keyword evidence="2" id="KW-0472">Membrane</keyword>
<name>A0A3N4Z3W5_9MICO</name>
<evidence type="ECO:0000313" key="4">
    <source>
        <dbReference type="Proteomes" id="UP000280726"/>
    </source>
</evidence>
<accession>A0A3N4Z3W5</accession>